<evidence type="ECO:0000313" key="2">
    <source>
        <dbReference type="Proteomes" id="UP001212602"/>
    </source>
</evidence>
<dbReference type="EMBL" id="JAQIPB010000001">
    <property type="protein sequence ID" value="MDA7415523.1"/>
    <property type="molecule type" value="Genomic_DNA"/>
</dbReference>
<protein>
    <submittedName>
        <fullName evidence="1">DUF1415 domain-containing protein</fullName>
    </submittedName>
</protein>
<gene>
    <name evidence="1" type="ORF">PGB34_04025</name>
</gene>
<comment type="caution">
    <text evidence="1">The sequence shown here is derived from an EMBL/GenBank/DDBJ whole genome shotgun (WGS) entry which is preliminary data.</text>
</comment>
<reference evidence="1" key="1">
    <citation type="submission" date="2023-01" db="EMBL/GenBank/DDBJ databases">
        <title>Xenophilus mangrovi sp. nov., isolated from soil of Mangrove nature reserve.</title>
        <authorList>
            <person name="Xu S."/>
            <person name="Liu Z."/>
            <person name="Xu Y."/>
        </authorList>
    </citation>
    <scope>NUCLEOTIDE SEQUENCE</scope>
    <source>
        <strain evidence="1">YW8</strain>
    </source>
</reference>
<keyword evidence="2" id="KW-1185">Reference proteome</keyword>
<sequence>MTPLQTLEAQALADTTRWLERAVIGLNLCPFAKAVHVKGQVHCRVWLDDDADGLMQALLEEAQTLRELPAEQRDTTLLIAPLALADFLTFNDFTARAERRLRKAGHEGELQLASFHPQFQFAGTEAEDMGNASNQSPYPTLHLLREASIERAVAAVPEAADIYERNIRTLEALGAQGWRALDVGAHMTTTDRDAKARP</sequence>
<evidence type="ECO:0000313" key="1">
    <source>
        <dbReference type="EMBL" id="MDA7415523.1"/>
    </source>
</evidence>
<dbReference type="RefSeq" id="WP_271426772.1">
    <property type="nucleotide sequence ID" value="NZ_JAQIPB010000001.1"/>
</dbReference>
<dbReference type="InterPro" id="IPR009858">
    <property type="entry name" value="DUF1415"/>
</dbReference>
<dbReference type="Proteomes" id="UP001212602">
    <property type="component" value="Unassembled WGS sequence"/>
</dbReference>
<organism evidence="1 2">
    <name type="scientific">Xenophilus arseniciresistens</name>
    <dbReference type="NCBI Taxonomy" id="1283306"/>
    <lineage>
        <taxon>Bacteria</taxon>
        <taxon>Pseudomonadati</taxon>
        <taxon>Pseudomonadota</taxon>
        <taxon>Betaproteobacteria</taxon>
        <taxon>Burkholderiales</taxon>
        <taxon>Comamonadaceae</taxon>
        <taxon>Xenophilus</taxon>
    </lineage>
</organism>
<name>A0AAE3N609_9BURK</name>
<proteinExistence type="predicted"/>
<accession>A0AAE3N609</accession>
<dbReference type="AlphaFoldDB" id="A0AAE3N609"/>
<dbReference type="Pfam" id="PF07209">
    <property type="entry name" value="DUF1415"/>
    <property type="match status" value="1"/>
</dbReference>